<dbReference type="Pfam" id="PF00017">
    <property type="entry name" value="SH2"/>
    <property type="match status" value="1"/>
</dbReference>
<sequence length="435" mass="49578">MRNDPPGDRRDNPSERDRFPQDPTTDPRPFDLTDPEQMPSLPRTDYLDAPLPPPVPMIPVAQRPLSQQDWFHGSLTRQETQALLSSEGDFLVRESQGQPGGYVLTVMSGGQCKHFIIQCLKGRYCFEPAGPSFSSIPQLIRHHLKTYQRLTVRSPAVLRTPVVRAKWDLSHEDVILGELLGSGNFGEVYSGRLFYDNTPVAVKTCRERLAPETKEKFLMEARILRQYCHPNIVRIIGICARKQPILIVMELVSGGDFLSFLQLEGSRLWVRDLIRFAIQAAAGMAYLESNRCIHRDLAARNCLVGEGSVLKISDFGMSRQEESGVYSSKQGLKYIPIKWTAPEALKYGRYSTESDVWSYGILLWEIFSLGGTPYPGMSNQQVISQVERGFRMRAPKRCPMDIYDLMLRCWDRDPHGRPTFSAIYKELLQLHWDPE</sequence>
<dbReference type="GeneID" id="107110081"/>
<keyword evidence="1 9" id="KW-0808">Transferase</keyword>
<dbReference type="Pfam" id="PF07714">
    <property type="entry name" value="PK_Tyr_Ser-Thr"/>
    <property type="match status" value="1"/>
</dbReference>
<dbReference type="Gene3D" id="3.30.200.20">
    <property type="entry name" value="Phosphorylase Kinase, domain 1"/>
    <property type="match status" value="1"/>
</dbReference>
<comment type="catalytic activity">
    <reaction evidence="6 9">
        <text>L-tyrosyl-[protein] + ATP = O-phospho-L-tyrosyl-[protein] + ADP + H(+)</text>
        <dbReference type="Rhea" id="RHEA:10596"/>
        <dbReference type="Rhea" id="RHEA-COMP:10136"/>
        <dbReference type="Rhea" id="RHEA-COMP:20101"/>
        <dbReference type="ChEBI" id="CHEBI:15378"/>
        <dbReference type="ChEBI" id="CHEBI:30616"/>
        <dbReference type="ChEBI" id="CHEBI:46858"/>
        <dbReference type="ChEBI" id="CHEBI:61978"/>
        <dbReference type="ChEBI" id="CHEBI:456216"/>
        <dbReference type="EC" id="2.7.10.2"/>
    </reaction>
</comment>
<evidence type="ECO:0000256" key="1">
    <source>
        <dbReference type="ARBA" id="ARBA00022679"/>
    </source>
</evidence>
<dbReference type="InterPro" id="IPR011009">
    <property type="entry name" value="Kinase-like_dom_sf"/>
</dbReference>
<evidence type="ECO:0000256" key="5">
    <source>
        <dbReference type="ARBA" id="ARBA00023137"/>
    </source>
</evidence>
<dbReference type="Gene3D" id="1.10.510.10">
    <property type="entry name" value="Transferase(Phosphotransferase) domain 1"/>
    <property type="match status" value="1"/>
</dbReference>
<evidence type="ECO:0000256" key="8">
    <source>
        <dbReference type="PROSITE-ProRule" id="PRU10141"/>
    </source>
</evidence>
<dbReference type="InterPro" id="IPR008266">
    <property type="entry name" value="Tyr_kinase_AS"/>
</dbReference>
<dbReference type="InterPro" id="IPR017441">
    <property type="entry name" value="Protein_kinase_ATP_BS"/>
</dbReference>
<evidence type="ECO:0000256" key="6">
    <source>
        <dbReference type="ARBA" id="ARBA00051245"/>
    </source>
</evidence>
<keyword evidence="5 9" id="KW-0829">Tyrosine-protein kinase</keyword>
<dbReference type="InterPro" id="IPR000719">
    <property type="entry name" value="Prot_kinase_dom"/>
</dbReference>
<evidence type="ECO:0000259" key="11">
    <source>
        <dbReference type="PROSITE" id="PS50001"/>
    </source>
</evidence>
<feature type="region of interest" description="Disordered" evidence="10">
    <location>
        <begin position="1"/>
        <end position="60"/>
    </location>
</feature>
<dbReference type="RefSeq" id="XP_015266288.1">
    <property type="nucleotide sequence ID" value="XM_015410802.1"/>
</dbReference>
<dbReference type="PRINTS" id="PR00109">
    <property type="entry name" value="TYRKINASE"/>
</dbReference>
<dbReference type="Gene3D" id="3.30.505.10">
    <property type="entry name" value="SH2 domain"/>
    <property type="match status" value="1"/>
</dbReference>
<dbReference type="SMART" id="SM00252">
    <property type="entry name" value="SH2"/>
    <property type="match status" value="1"/>
</dbReference>
<evidence type="ECO:0000259" key="12">
    <source>
        <dbReference type="PROSITE" id="PS50011"/>
    </source>
</evidence>
<evidence type="ECO:0000256" key="10">
    <source>
        <dbReference type="SAM" id="MobiDB-lite"/>
    </source>
</evidence>
<feature type="binding site" evidence="8">
    <location>
        <position position="203"/>
    </location>
    <ligand>
        <name>ATP</name>
        <dbReference type="ChEBI" id="CHEBI:30616"/>
    </ligand>
</feature>
<dbReference type="PROSITE" id="PS00107">
    <property type="entry name" value="PROTEIN_KINASE_ATP"/>
    <property type="match status" value="1"/>
</dbReference>
<dbReference type="SUPFAM" id="SSF55550">
    <property type="entry name" value="SH2 domain"/>
    <property type="match status" value="1"/>
</dbReference>
<accession>A0ABM1JXV1</accession>
<keyword evidence="3 9" id="KW-0418">Kinase</keyword>
<dbReference type="InterPro" id="IPR000980">
    <property type="entry name" value="SH2"/>
</dbReference>
<protein>
    <recommendedName>
        <fullName evidence="9">Tyrosine-protein kinase</fullName>
        <ecNumber evidence="9">2.7.10.2</ecNumber>
    </recommendedName>
</protein>
<feature type="domain" description="SH2" evidence="11">
    <location>
        <begin position="70"/>
        <end position="162"/>
    </location>
</feature>
<keyword evidence="7" id="KW-0727">SH2 domain</keyword>
<dbReference type="InterPro" id="IPR050198">
    <property type="entry name" value="Non-receptor_tyrosine_kinases"/>
</dbReference>
<dbReference type="EC" id="2.7.10.2" evidence="9"/>
<dbReference type="PROSITE" id="PS50011">
    <property type="entry name" value="PROTEIN_KINASE_DOM"/>
    <property type="match status" value="1"/>
</dbReference>
<gene>
    <name evidence="14" type="primary">LOC107110081</name>
</gene>
<feature type="domain" description="Protein kinase" evidence="12">
    <location>
        <begin position="174"/>
        <end position="435"/>
    </location>
</feature>
<dbReference type="Proteomes" id="UP000694871">
    <property type="component" value="Unplaced"/>
</dbReference>
<evidence type="ECO:0000256" key="4">
    <source>
        <dbReference type="ARBA" id="ARBA00022840"/>
    </source>
</evidence>
<dbReference type="SUPFAM" id="SSF56112">
    <property type="entry name" value="Protein kinase-like (PK-like)"/>
    <property type="match status" value="1"/>
</dbReference>
<dbReference type="CDD" id="cd10361">
    <property type="entry name" value="SH2_Fps_family"/>
    <property type="match status" value="1"/>
</dbReference>
<evidence type="ECO:0000313" key="14">
    <source>
        <dbReference type="RefSeq" id="XP_015266288.1"/>
    </source>
</evidence>
<dbReference type="PROSITE" id="PS00109">
    <property type="entry name" value="PROTEIN_KINASE_TYR"/>
    <property type="match status" value="1"/>
</dbReference>
<reference evidence="14" key="1">
    <citation type="submission" date="2025-08" db="UniProtKB">
        <authorList>
            <consortium name="RefSeq"/>
        </authorList>
    </citation>
    <scope>IDENTIFICATION</scope>
</reference>
<name>A0ABM1JXV1_GEKJA</name>
<dbReference type="InterPro" id="IPR001245">
    <property type="entry name" value="Ser-Thr/Tyr_kinase_cat_dom"/>
</dbReference>
<evidence type="ECO:0000256" key="7">
    <source>
        <dbReference type="PROSITE-ProRule" id="PRU00191"/>
    </source>
</evidence>
<dbReference type="InterPro" id="IPR035849">
    <property type="entry name" value="Fes/Fps/Fer_SH2"/>
</dbReference>
<evidence type="ECO:0000256" key="2">
    <source>
        <dbReference type="ARBA" id="ARBA00022741"/>
    </source>
</evidence>
<comment type="similarity">
    <text evidence="9">Belongs to the protein kinase superfamily. Tyr protein kinase family.</text>
</comment>
<dbReference type="InterPro" id="IPR036860">
    <property type="entry name" value="SH2_dom_sf"/>
</dbReference>
<keyword evidence="2 8" id="KW-0547">Nucleotide-binding</keyword>
<evidence type="ECO:0000313" key="13">
    <source>
        <dbReference type="Proteomes" id="UP000694871"/>
    </source>
</evidence>
<evidence type="ECO:0000256" key="9">
    <source>
        <dbReference type="RuleBase" id="RU362096"/>
    </source>
</evidence>
<evidence type="ECO:0000256" key="3">
    <source>
        <dbReference type="ARBA" id="ARBA00022777"/>
    </source>
</evidence>
<dbReference type="InterPro" id="IPR020635">
    <property type="entry name" value="Tyr_kinase_cat_dom"/>
</dbReference>
<feature type="compositionally biased region" description="Basic and acidic residues" evidence="10">
    <location>
        <begin position="1"/>
        <end position="20"/>
    </location>
</feature>
<keyword evidence="13" id="KW-1185">Reference proteome</keyword>
<proteinExistence type="inferred from homology"/>
<keyword evidence="4 8" id="KW-0067">ATP-binding</keyword>
<dbReference type="PRINTS" id="PR00401">
    <property type="entry name" value="SH2DOMAIN"/>
</dbReference>
<dbReference type="SMART" id="SM00219">
    <property type="entry name" value="TyrKc"/>
    <property type="match status" value="1"/>
</dbReference>
<dbReference type="PANTHER" id="PTHR24418">
    <property type="entry name" value="TYROSINE-PROTEIN KINASE"/>
    <property type="match status" value="1"/>
</dbReference>
<dbReference type="PROSITE" id="PS50001">
    <property type="entry name" value="SH2"/>
    <property type="match status" value="1"/>
</dbReference>
<organism evidence="13 14">
    <name type="scientific">Gekko japonicus</name>
    <name type="common">Schlegel's Japanese gecko</name>
    <dbReference type="NCBI Taxonomy" id="146911"/>
    <lineage>
        <taxon>Eukaryota</taxon>
        <taxon>Metazoa</taxon>
        <taxon>Chordata</taxon>
        <taxon>Craniata</taxon>
        <taxon>Vertebrata</taxon>
        <taxon>Euteleostomi</taxon>
        <taxon>Lepidosauria</taxon>
        <taxon>Squamata</taxon>
        <taxon>Bifurcata</taxon>
        <taxon>Gekkota</taxon>
        <taxon>Gekkonidae</taxon>
        <taxon>Gekkoninae</taxon>
        <taxon>Gekko</taxon>
    </lineage>
</organism>